<reference evidence="1" key="3">
    <citation type="submission" date="2025-09" db="UniProtKB">
        <authorList>
            <consortium name="Ensembl"/>
        </authorList>
    </citation>
    <scope>IDENTIFICATION</scope>
</reference>
<accession>A0A8C5N0U5</accession>
<name>A0A8C5N0U5_GOUWI</name>
<proteinExistence type="predicted"/>
<reference evidence="1" key="2">
    <citation type="submission" date="2025-08" db="UniProtKB">
        <authorList>
            <consortium name="Ensembl"/>
        </authorList>
    </citation>
    <scope>IDENTIFICATION</scope>
</reference>
<sequence>MEVLVFWKNVASSCVLIYNNKCILHCVHTGCVTKCPYTRSRCKIFPVRTRSL</sequence>
<protein>
    <submittedName>
        <fullName evidence="1">Uncharacterized protein</fullName>
    </submittedName>
</protein>
<dbReference type="Ensembl" id="ENSGWIT00000030201.1">
    <property type="protein sequence ID" value="ENSGWIP00000027684.1"/>
    <property type="gene ID" value="ENSGWIG00000014457.1"/>
</dbReference>
<reference evidence="1" key="1">
    <citation type="submission" date="2020-06" db="EMBL/GenBank/DDBJ databases">
        <authorList>
            <consortium name="Wellcome Sanger Institute Data Sharing"/>
        </authorList>
    </citation>
    <scope>NUCLEOTIDE SEQUENCE [LARGE SCALE GENOMIC DNA]</scope>
</reference>
<dbReference type="Proteomes" id="UP000694680">
    <property type="component" value="Chromosome 14"/>
</dbReference>
<evidence type="ECO:0000313" key="2">
    <source>
        <dbReference type="Proteomes" id="UP000694680"/>
    </source>
</evidence>
<keyword evidence="2" id="KW-1185">Reference proteome</keyword>
<evidence type="ECO:0000313" key="1">
    <source>
        <dbReference type="Ensembl" id="ENSGWIP00000027684.1"/>
    </source>
</evidence>
<organism evidence="1 2">
    <name type="scientific">Gouania willdenowi</name>
    <name type="common">Blunt-snouted clingfish</name>
    <name type="synonym">Lepadogaster willdenowi</name>
    <dbReference type="NCBI Taxonomy" id="441366"/>
    <lineage>
        <taxon>Eukaryota</taxon>
        <taxon>Metazoa</taxon>
        <taxon>Chordata</taxon>
        <taxon>Craniata</taxon>
        <taxon>Vertebrata</taxon>
        <taxon>Euteleostomi</taxon>
        <taxon>Actinopterygii</taxon>
        <taxon>Neopterygii</taxon>
        <taxon>Teleostei</taxon>
        <taxon>Neoteleostei</taxon>
        <taxon>Acanthomorphata</taxon>
        <taxon>Ovalentaria</taxon>
        <taxon>Blenniimorphae</taxon>
        <taxon>Blenniiformes</taxon>
        <taxon>Gobiesocoidei</taxon>
        <taxon>Gobiesocidae</taxon>
        <taxon>Gobiesocinae</taxon>
        <taxon>Gouania</taxon>
    </lineage>
</organism>
<dbReference type="AlphaFoldDB" id="A0A8C5N0U5"/>